<proteinExistence type="predicted"/>
<name>A0A0B6XY14_9EUPU</name>
<feature type="non-terminal residue" evidence="1">
    <location>
        <position position="1"/>
    </location>
</feature>
<accession>A0A0B6XY14</accession>
<evidence type="ECO:0000313" key="1">
    <source>
        <dbReference type="EMBL" id="CEK48180.1"/>
    </source>
</evidence>
<dbReference type="AlphaFoldDB" id="A0A0B6XY14"/>
<gene>
    <name evidence="1" type="primary">ORF3303</name>
</gene>
<protein>
    <submittedName>
        <fullName evidence="1">Uncharacterized protein</fullName>
    </submittedName>
</protein>
<dbReference type="EMBL" id="HACG01001315">
    <property type="protein sequence ID" value="CEK48180.1"/>
    <property type="molecule type" value="Transcribed_RNA"/>
</dbReference>
<organism evidence="1">
    <name type="scientific">Arion vulgaris</name>
    <dbReference type="NCBI Taxonomy" id="1028688"/>
    <lineage>
        <taxon>Eukaryota</taxon>
        <taxon>Metazoa</taxon>
        <taxon>Spiralia</taxon>
        <taxon>Lophotrochozoa</taxon>
        <taxon>Mollusca</taxon>
        <taxon>Gastropoda</taxon>
        <taxon>Heterobranchia</taxon>
        <taxon>Euthyneura</taxon>
        <taxon>Panpulmonata</taxon>
        <taxon>Eupulmonata</taxon>
        <taxon>Stylommatophora</taxon>
        <taxon>Helicina</taxon>
        <taxon>Arionoidea</taxon>
        <taxon>Arionidae</taxon>
        <taxon>Arion</taxon>
    </lineage>
</organism>
<sequence length="72" mass="8233">AGLEKKKREIFKQIVSNIIGKNIGQRFRRTAQFSNLPRLFLESRRPKAAPLDEVENDNLGLCELFSPASNFD</sequence>
<reference evidence="1" key="1">
    <citation type="submission" date="2014-12" db="EMBL/GenBank/DDBJ databases">
        <title>Insight into the proteome of Arion vulgaris.</title>
        <authorList>
            <person name="Aradska J."/>
            <person name="Bulat T."/>
            <person name="Smidak R."/>
            <person name="Sarate P."/>
            <person name="Gangsoo J."/>
            <person name="Sialana F."/>
            <person name="Bilban M."/>
            <person name="Lubec G."/>
        </authorList>
    </citation>
    <scope>NUCLEOTIDE SEQUENCE</scope>
    <source>
        <tissue evidence="1">Skin</tissue>
    </source>
</reference>